<evidence type="ECO:0000256" key="1">
    <source>
        <dbReference type="SAM" id="MobiDB-lite"/>
    </source>
</evidence>
<dbReference type="AlphaFoldDB" id="A0A9P5XRH0"/>
<dbReference type="Proteomes" id="UP000807353">
    <property type="component" value="Unassembled WGS sequence"/>
</dbReference>
<organism evidence="2 3">
    <name type="scientific">Collybia nuda</name>
    <dbReference type="NCBI Taxonomy" id="64659"/>
    <lineage>
        <taxon>Eukaryota</taxon>
        <taxon>Fungi</taxon>
        <taxon>Dikarya</taxon>
        <taxon>Basidiomycota</taxon>
        <taxon>Agaricomycotina</taxon>
        <taxon>Agaricomycetes</taxon>
        <taxon>Agaricomycetidae</taxon>
        <taxon>Agaricales</taxon>
        <taxon>Tricholomatineae</taxon>
        <taxon>Clitocybaceae</taxon>
        <taxon>Collybia</taxon>
    </lineage>
</organism>
<comment type="caution">
    <text evidence="2">The sequence shown here is derived from an EMBL/GenBank/DDBJ whole genome shotgun (WGS) entry which is preliminary data.</text>
</comment>
<name>A0A9P5XRH0_9AGAR</name>
<dbReference type="OrthoDB" id="3063746at2759"/>
<proteinExistence type="predicted"/>
<feature type="region of interest" description="Disordered" evidence="1">
    <location>
        <begin position="182"/>
        <end position="209"/>
    </location>
</feature>
<gene>
    <name evidence="2" type="ORF">BDZ94DRAFT_1316497</name>
</gene>
<accession>A0A9P5XRH0</accession>
<sequence>MCHVFQAELEDPLLKGTYDELPKLPGGKSITTWRSLTDKHSIEEGPQFPMFSTVKSYYPDGPIEKFKKLLLFSSNKALNFANLSRVDPNQMTFKKPNPVYKSSYICFRGATHPAHLLMMGLVVSDQTQEPYQLPGPKQFWMKSLSIMPFALEFERNIAATCSIAGVNTFTGQLTGNTLTFGTRQAPLDETKPKYQSSPEKSARTPILASPSNLVKKARSKFGGVISARGPSDDNASPDIRWSRKNHYFT</sequence>
<protein>
    <submittedName>
        <fullName evidence="2">Uncharacterized protein</fullName>
    </submittedName>
</protein>
<evidence type="ECO:0000313" key="3">
    <source>
        <dbReference type="Proteomes" id="UP000807353"/>
    </source>
</evidence>
<evidence type="ECO:0000313" key="2">
    <source>
        <dbReference type="EMBL" id="KAF9455217.1"/>
    </source>
</evidence>
<dbReference type="EMBL" id="MU150898">
    <property type="protein sequence ID" value="KAF9455217.1"/>
    <property type="molecule type" value="Genomic_DNA"/>
</dbReference>
<reference evidence="2" key="1">
    <citation type="submission" date="2020-11" db="EMBL/GenBank/DDBJ databases">
        <authorList>
            <consortium name="DOE Joint Genome Institute"/>
            <person name="Ahrendt S."/>
            <person name="Riley R."/>
            <person name="Andreopoulos W."/>
            <person name="Labutti K."/>
            <person name="Pangilinan J."/>
            <person name="Ruiz-Duenas F.J."/>
            <person name="Barrasa J.M."/>
            <person name="Sanchez-Garcia M."/>
            <person name="Camarero S."/>
            <person name="Miyauchi S."/>
            <person name="Serrano A."/>
            <person name="Linde D."/>
            <person name="Babiker R."/>
            <person name="Drula E."/>
            <person name="Ayuso-Fernandez I."/>
            <person name="Pacheco R."/>
            <person name="Padilla G."/>
            <person name="Ferreira P."/>
            <person name="Barriuso J."/>
            <person name="Kellner H."/>
            <person name="Castanera R."/>
            <person name="Alfaro M."/>
            <person name="Ramirez L."/>
            <person name="Pisabarro A.G."/>
            <person name="Kuo A."/>
            <person name="Tritt A."/>
            <person name="Lipzen A."/>
            <person name="He G."/>
            <person name="Yan M."/>
            <person name="Ng V."/>
            <person name="Cullen D."/>
            <person name="Martin F."/>
            <person name="Rosso M.-N."/>
            <person name="Henrissat B."/>
            <person name="Hibbett D."/>
            <person name="Martinez A.T."/>
            <person name="Grigoriev I.V."/>
        </authorList>
    </citation>
    <scope>NUCLEOTIDE SEQUENCE</scope>
    <source>
        <strain evidence="2">CBS 247.69</strain>
    </source>
</reference>
<keyword evidence="3" id="KW-1185">Reference proteome</keyword>